<dbReference type="EMBL" id="CAJVQA010025009">
    <property type="protein sequence ID" value="CAG8784561.1"/>
    <property type="molecule type" value="Genomic_DNA"/>
</dbReference>
<evidence type="ECO:0000313" key="2">
    <source>
        <dbReference type="Proteomes" id="UP000789759"/>
    </source>
</evidence>
<comment type="caution">
    <text evidence="1">The sequence shown here is derived from an EMBL/GenBank/DDBJ whole genome shotgun (WGS) entry which is preliminary data.</text>
</comment>
<protein>
    <submittedName>
        <fullName evidence="1">24923_t:CDS:1</fullName>
    </submittedName>
</protein>
<keyword evidence="2" id="KW-1185">Reference proteome</keyword>
<evidence type="ECO:0000313" key="1">
    <source>
        <dbReference type="EMBL" id="CAG8784561.1"/>
    </source>
</evidence>
<sequence length="56" mass="5989">DFDENDRDINDKVLANSAAKGGCDNWVSHITSFSTTSICGISSFIISTSCVISCEI</sequence>
<name>A0A9N9JL37_9GLOM</name>
<dbReference type="AlphaFoldDB" id="A0A9N9JL37"/>
<gene>
    <name evidence="1" type="ORF">CPELLU_LOCUS16594</name>
</gene>
<proteinExistence type="predicted"/>
<organism evidence="1 2">
    <name type="scientific">Cetraspora pellucida</name>
    <dbReference type="NCBI Taxonomy" id="1433469"/>
    <lineage>
        <taxon>Eukaryota</taxon>
        <taxon>Fungi</taxon>
        <taxon>Fungi incertae sedis</taxon>
        <taxon>Mucoromycota</taxon>
        <taxon>Glomeromycotina</taxon>
        <taxon>Glomeromycetes</taxon>
        <taxon>Diversisporales</taxon>
        <taxon>Gigasporaceae</taxon>
        <taxon>Cetraspora</taxon>
    </lineage>
</organism>
<feature type="non-terminal residue" evidence="1">
    <location>
        <position position="56"/>
    </location>
</feature>
<reference evidence="1" key="1">
    <citation type="submission" date="2021-06" db="EMBL/GenBank/DDBJ databases">
        <authorList>
            <person name="Kallberg Y."/>
            <person name="Tangrot J."/>
            <person name="Rosling A."/>
        </authorList>
    </citation>
    <scope>NUCLEOTIDE SEQUENCE</scope>
    <source>
        <strain evidence="1">FL966</strain>
    </source>
</reference>
<accession>A0A9N9JL37</accession>
<dbReference type="Proteomes" id="UP000789759">
    <property type="component" value="Unassembled WGS sequence"/>
</dbReference>